<evidence type="ECO:0000259" key="2">
    <source>
        <dbReference type="Pfam" id="PF19658"/>
    </source>
</evidence>
<feature type="transmembrane region" description="Helical" evidence="1">
    <location>
        <begin position="197"/>
        <end position="215"/>
    </location>
</feature>
<evidence type="ECO:0000313" key="3">
    <source>
        <dbReference type="EMBL" id="TXY93827.1"/>
    </source>
</evidence>
<evidence type="ECO:0000313" key="4">
    <source>
        <dbReference type="Proteomes" id="UP000323583"/>
    </source>
</evidence>
<dbReference type="AlphaFoldDB" id="A0A5C9T559"/>
<gene>
    <name evidence="3" type="ORF">FXE67_02750</name>
</gene>
<name>A0A5C9T559_VIBCL</name>
<sequence length="329" mass="37554">MKIKKTPITIFDVHSRFNGLMAELSVFYKSGVDYIIFNNKDLYKMLFKHVGWLNEFWLWSGHLTSEMVFKINLEFNNGVAEGFLKSVLLPIDNKYQLLGSLMSLESSFDLSPIKYPRREAIESLEQYEKDILMLISSFQSSADDTFNETSRKFSDFMFSAEEQLKEVEIKFKEKLRLEGPCKYWDDAASKYKRHAKFSVFSIVILSFLAIGYLTFLLNIELSATDSVVGLSTLHGLIIFVSIITIFALLFKVASKITFSSFHLMRDAEERVQLIHLYLSLIENSELPINARDIVLQALFSRTDTGLLSTDSSPTMPGFGELIAVATKAK</sequence>
<dbReference type="EMBL" id="VSGZ01000008">
    <property type="protein sequence ID" value="TXY93827.1"/>
    <property type="molecule type" value="Genomic_DNA"/>
</dbReference>
<keyword evidence="1" id="KW-0812">Transmembrane</keyword>
<feature type="transmembrane region" description="Helical" evidence="1">
    <location>
        <begin position="227"/>
        <end position="250"/>
    </location>
</feature>
<proteinExistence type="predicted"/>
<feature type="domain" description="DUF6161" evidence="2">
    <location>
        <begin position="117"/>
        <end position="313"/>
    </location>
</feature>
<dbReference type="RefSeq" id="WP_144221606.1">
    <property type="nucleotide sequence ID" value="NZ_VHOE01000030.1"/>
</dbReference>
<protein>
    <recommendedName>
        <fullName evidence="2">DUF6161 domain-containing protein</fullName>
    </recommendedName>
</protein>
<dbReference type="InterPro" id="IPR046159">
    <property type="entry name" value="DUF6161"/>
</dbReference>
<evidence type="ECO:0000256" key="1">
    <source>
        <dbReference type="SAM" id="Phobius"/>
    </source>
</evidence>
<comment type="caution">
    <text evidence="3">The sequence shown here is derived from an EMBL/GenBank/DDBJ whole genome shotgun (WGS) entry which is preliminary data.</text>
</comment>
<reference evidence="3 4" key="1">
    <citation type="submission" date="2019-06" db="EMBL/GenBank/DDBJ databases">
        <title>Vibrio cholerae phylogeny based on whole-genome sequencing reveals genetic diversity and population strucutre.</title>
        <authorList>
            <person name="Zhiqiu Y."/>
            <person name="Bin L."/>
            <person name="Lingyan J."/>
        </authorList>
    </citation>
    <scope>NUCLEOTIDE SEQUENCE [LARGE SCALE GENOMIC DNA]</scope>
    <source>
        <strain evidence="3 4">N2768</strain>
    </source>
</reference>
<organism evidence="3 4">
    <name type="scientific">Vibrio cholerae</name>
    <dbReference type="NCBI Taxonomy" id="666"/>
    <lineage>
        <taxon>Bacteria</taxon>
        <taxon>Pseudomonadati</taxon>
        <taxon>Pseudomonadota</taxon>
        <taxon>Gammaproteobacteria</taxon>
        <taxon>Vibrionales</taxon>
        <taxon>Vibrionaceae</taxon>
        <taxon>Vibrio</taxon>
    </lineage>
</organism>
<dbReference type="Pfam" id="PF19658">
    <property type="entry name" value="DUF6161"/>
    <property type="match status" value="1"/>
</dbReference>
<keyword evidence="1" id="KW-1133">Transmembrane helix</keyword>
<accession>A0A5C9T559</accession>
<dbReference type="Proteomes" id="UP000323583">
    <property type="component" value="Unassembled WGS sequence"/>
</dbReference>
<keyword evidence="1" id="KW-0472">Membrane</keyword>